<feature type="domain" description="RecX third three-helical" evidence="7">
    <location>
        <begin position="214"/>
        <end position="260"/>
    </location>
</feature>
<dbReference type="Gene3D" id="1.10.10.10">
    <property type="entry name" value="Winged helix-like DNA-binding domain superfamily/Winged helix DNA-binding domain"/>
    <property type="match status" value="4"/>
</dbReference>
<evidence type="ECO:0000259" key="6">
    <source>
        <dbReference type="Pfam" id="PF02631"/>
    </source>
</evidence>
<dbReference type="OrthoDB" id="5421057at2"/>
<evidence type="ECO:0000256" key="4">
    <source>
        <dbReference type="ARBA" id="ARBA00022490"/>
    </source>
</evidence>
<evidence type="ECO:0000313" key="8">
    <source>
        <dbReference type="EMBL" id="PSL43643.1"/>
    </source>
</evidence>
<dbReference type="AlphaFoldDB" id="A0A2P8HBP6"/>
<comment type="subcellular location">
    <subcellularLocation>
        <location evidence="1 5">Cytoplasm</location>
    </subcellularLocation>
</comment>
<comment type="similarity">
    <text evidence="2 5">Belongs to the RecX family.</text>
</comment>
<proteinExistence type="inferred from homology"/>
<name>A0A2P8HBP6_9BACI</name>
<dbReference type="EMBL" id="PYAV01000010">
    <property type="protein sequence ID" value="PSL43643.1"/>
    <property type="molecule type" value="Genomic_DNA"/>
</dbReference>
<reference evidence="8 9" key="1">
    <citation type="submission" date="2018-03" db="EMBL/GenBank/DDBJ databases">
        <title>Genomic Encyclopedia of Type Strains, Phase III (KMG-III): the genomes of soil and plant-associated and newly described type strains.</title>
        <authorList>
            <person name="Whitman W."/>
        </authorList>
    </citation>
    <scope>NUCLEOTIDE SEQUENCE [LARGE SCALE GENOMIC DNA]</scope>
    <source>
        <strain evidence="8 9">CGMCC 1.07653</strain>
    </source>
</reference>
<sequence>MYKITKITPQEQEERYNVFIDDGDGERFGIGVDEAVLVKWQLRRGLTLSAEEWQQLERDETDRKAVNAAFRYVASQLRTEAEVKAYLENKEYTAIAEALNVLKHYGYINDQAYAEAFVRTKMRTTDHGPQRIHKDLAYKGVASNVAEQALMLFTHEDQLEVAAKIVTKQMQKHTGSARMIEQKIVEALQRKGFAQALIQEVLRLYYEPPDESVEWQALQQEAERKYERFLRTEPPEKAKQKLQAYLSRRGYQASAVRAYIKELDSIEGGTN</sequence>
<keyword evidence="4 5" id="KW-0963">Cytoplasm</keyword>
<dbReference type="Pfam" id="PF21981">
    <property type="entry name" value="RecX_HTH3"/>
    <property type="match status" value="2"/>
</dbReference>
<dbReference type="InterPro" id="IPR036388">
    <property type="entry name" value="WH-like_DNA-bd_sf"/>
</dbReference>
<evidence type="ECO:0000259" key="7">
    <source>
        <dbReference type="Pfam" id="PF21981"/>
    </source>
</evidence>
<comment type="function">
    <text evidence="5">Modulates RecA activity.</text>
</comment>
<dbReference type="PANTHER" id="PTHR33602">
    <property type="entry name" value="REGULATORY PROTEIN RECX FAMILY PROTEIN"/>
    <property type="match status" value="1"/>
</dbReference>
<dbReference type="InterPro" id="IPR003783">
    <property type="entry name" value="Regulatory_RecX"/>
</dbReference>
<feature type="domain" description="RecX third three-helical" evidence="7">
    <location>
        <begin position="156"/>
        <end position="202"/>
    </location>
</feature>
<dbReference type="InterPro" id="IPR053924">
    <property type="entry name" value="RecX_HTH_2nd"/>
</dbReference>
<dbReference type="InterPro" id="IPR053925">
    <property type="entry name" value="RecX_HTH_3rd"/>
</dbReference>
<evidence type="ECO:0000256" key="5">
    <source>
        <dbReference type="HAMAP-Rule" id="MF_01114"/>
    </source>
</evidence>
<dbReference type="Pfam" id="PF02631">
    <property type="entry name" value="RecX_HTH2"/>
    <property type="match status" value="1"/>
</dbReference>
<evidence type="ECO:0000313" key="9">
    <source>
        <dbReference type="Proteomes" id="UP000242310"/>
    </source>
</evidence>
<dbReference type="PANTHER" id="PTHR33602:SF1">
    <property type="entry name" value="REGULATORY PROTEIN RECX FAMILY PROTEIN"/>
    <property type="match status" value="1"/>
</dbReference>
<dbReference type="GO" id="GO:0006282">
    <property type="term" value="P:regulation of DNA repair"/>
    <property type="evidence" value="ECO:0007669"/>
    <property type="project" value="UniProtKB-UniRule"/>
</dbReference>
<comment type="caution">
    <text evidence="8">The sequence shown here is derived from an EMBL/GenBank/DDBJ whole genome shotgun (WGS) entry which is preliminary data.</text>
</comment>
<dbReference type="Proteomes" id="UP000242310">
    <property type="component" value="Unassembled WGS sequence"/>
</dbReference>
<protein>
    <recommendedName>
        <fullName evidence="3 5">Regulatory protein RecX</fullName>
    </recommendedName>
</protein>
<dbReference type="RefSeq" id="WP_106589301.1">
    <property type="nucleotide sequence ID" value="NZ_PYAV01000010.1"/>
</dbReference>
<evidence type="ECO:0000256" key="3">
    <source>
        <dbReference type="ARBA" id="ARBA00018111"/>
    </source>
</evidence>
<gene>
    <name evidence="5" type="primary">recX</name>
    <name evidence="8" type="ORF">B0H94_110119</name>
</gene>
<evidence type="ECO:0000256" key="2">
    <source>
        <dbReference type="ARBA" id="ARBA00009695"/>
    </source>
</evidence>
<dbReference type="GO" id="GO:0005737">
    <property type="term" value="C:cytoplasm"/>
    <property type="evidence" value="ECO:0007669"/>
    <property type="project" value="UniProtKB-SubCell"/>
</dbReference>
<accession>A0A2P8HBP6</accession>
<keyword evidence="9" id="KW-1185">Reference proteome</keyword>
<feature type="domain" description="RecX second three-helical" evidence="6">
    <location>
        <begin position="109"/>
        <end position="150"/>
    </location>
</feature>
<evidence type="ECO:0000256" key="1">
    <source>
        <dbReference type="ARBA" id="ARBA00004496"/>
    </source>
</evidence>
<organism evidence="8 9">
    <name type="scientific">Salsuginibacillus halophilus</name>
    <dbReference type="NCBI Taxonomy" id="517424"/>
    <lineage>
        <taxon>Bacteria</taxon>
        <taxon>Bacillati</taxon>
        <taxon>Bacillota</taxon>
        <taxon>Bacilli</taxon>
        <taxon>Bacillales</taxon>
        <taxon>Bacillaceae</taxon>
        <taxon>Salsuginibacillus</taxon>
    </lineage>
</organism>
<dbReference type="HAMAP" id="MF_01114">
    <property type="entry name" value="RecX"/>
    <property type="match status" value="1"/>
</dbReference>